<feature type="compositionally biased region" description="Low complexity" evidence="1">
    <location>
        <begin position="304"/>
        <end position="314"/>
    </location>
</feature>
<evidence type="ECO:0000256" key="1">
    <source>
        <dbReference type="SAM" id="MobiDB-lite"/>
    </source>
</evidence>
<dbReference type="Proteomes" id="UP000694844">
    <property type="component" value="Chromosome 10"/>
</dbReference>
<proteinExistence type="predicted"/>
<dbReference type="RefSeq" id="XP_022311919.1">
    <property type="nucleotide sequence ID" value="XM_022456211.1"/>
</dbReference>
<feature type="region of interest" description="Disordered" evidence="1">
    <location>
        <begin position="294"/>
        <end position="321"/>
    </location>
</feature>
<feature type="compositionally biased region" description="Basic residues" evidence="1">
    <location>
        <begin position="441"/>
        <end position="453"/>
    </location>
</feature>
<feature type="compositionally biased region" description="Basic and acidic residues" evidence="1">
    <location>
        <begin position="454"/>
        <end position="464"/>
    </location>
</feature>
<reference evidence="3" key="1">
    <citation type="submission" date="2025-08" db="UniProtKB">
        <authorList>
            <consortium name="RefSeq"/>
        </authorList>
    </citation>
    <scope>IDENTIFICATION</scope>
    <source>
        <tissue evidence="3">Whole sample</tissue>
    </source>
</reference>
<feature type="region of interest" description="Disordered" evidence="1">
    <location>
        <begin position="63"/>
        <end position="83"/>
    </location>
</feature>
<dbReference type="PANTHER" id="PTHR10773">
    <property type="entry name" value="DNA-DIRECTED RNA POLYMERASES I, II, AND III SUBUNIT RPABC2"/>
    <property type="match status" value="1"/>
</dbReference>
<keyword evidence="2" id="KW-1185">Reference proteome</keyword>
<feature type="region of interest" description="Disordered" evidence="1">
    <location>
        <begin position="740"/>
        <end position="767"/>
    </location>
</feature>
<feature type="compositionally biased region" description="Polar residues" evidence="1">
    <location>
        <begin position="380"/>
        <end position="389"/>
    </location>
</feature>
<feature type="compositionally biased region" description="Basic residues" evidence="1">
    <location>
        <begin position="484"/>
        <end position="501"/>
    </location>
</feature>
<dbReference type="OrthoDB" id="6161632at2759"/>
<dbReference type="PANTHER" id="PTHR10773:SF19">
    <property type="match status" value="1"/>
</dbReference>
<organism evidence="2 3">
    <name type="scientific">Crassostrea virginica</name>
    <name type="common">Eastern oyster</name>
    <dbReference type="NCBI Taxonomy" id="6565"/>
    <lineage>
        <taxon>Eukaryota</taxon>
        <taxon>Metazoa</taxon>
        <taxon>Spiralia</taxon>
        <taxon>Lophotrochozoa</taxon>
        <taxon>Mollusca</taxon>
        <taxon>Bivalvia</taxon>
        <taxon>Autobranchia</taxon>
        <taxon>Pteriomorphia</taxon>
        <taxon>Ostreida</taxon>
        <taxon>Ostreoidea</taxon>
        <taxon>Ostreidae</taxon>
        <taxon>Crassostrea</taxon>
    </lineage>
</organism>
<name>A0A8B8C9W2_CRAVI</name>
<protein>
    <submittedName>
        <fullName evidence="3">Uncharacterized protein LOC111117129</fullName>
    </submittedName>
</protein>
<evidence type="ECO:0000313" key="2">
    <source>
        <dbReference type="Proteomes" id="UP000694844"/>
    </source>
</evidence>
<feature type="compositionally biased region" description="Polar residues" evidence="1">
    <location>
        <begin position="402"/>
        <end position="411"/>
    </location>
</feature>
<sequence>MTDQKRDFDSDEDFLLCQITHRGDSSSDSDDIPLAKYKELKTNDKKKKAKALTEYEKSFNITKIKSPAMPQENIEEPNDTNKGMELKTVQENTQDNTETSEETTREIIVIVNAQVDSTEKRETEDIDTVKKDTKDEMSTENTKHKVMEAKDIQDDTVPMETTTDNMELSKSLQDNLLSLVDTQINIKSLEDKQSKNTLIEAMEGNSIIASEQNNRVGVEDKTENKVIANDMQSLLVTDIKQREEYVKENPIFAEVTHLEKTQNIKVMIERSQEQTVVREDIHMITNAVAAVPTKATEPHELSSTDTNNNTTDVTQSIDENPHVDTSDTVLAVDNAVSTESLNTSLTVDQIDQILSVLGDIPCNEVIVQLTSITVGNNESQPVVENQQSGRYPARGLEESRTQYDNNSNQSEDSQDEYVPPDRGKRKRYSSDYSSDSTSRSRERKRKRKFKRRKTCVEENEKNPVEDDTNSLNESSAGVPDSVKSRRKQRNPSAWKRHRTKQLRNSGKAYTNNKGNAIPAKTPKNITCKCKYSCSDKITENKMSEIFQSYWDLSYDRQRDFIRCNAIMSEKRRKTKDPEEESRRKHTIHYYLPVDECKVEVCKKTFLGTLDIGEKTVSYTLKKKKNPFTSTDKRAKHVPRNTISEDEKNFIREHIRSFPKTESHYCRKSTQREYLDSTLSIRKMYTLYIEKCKKDHREAQKFWLYDKIFATEFNLGFHKPKKDKCAFCDAFANMSDFEKQENSHKFEKHQQRKQEARMKKQEDKQRSMENERIKTLNFDLQKVLVTPKAQVNDLYYSRKLATYNFTIFDITTKETVCNMWWETIAKRGSCEIASCLLDYNRNIGSIDELVYYSDSCTGQQRNLPFSGMCLYSVVNHPIKKITHNYFERGHSQMEGDSVHATIERSTRHSDMFSPSDWMVGVRNAKVNPPRYVVRELENKDVLDFKEFTDNCVSNRNRAEDGTKVKWNDIHSFQYRKEEPTKIFFKYEISQPEYNSIDIQSGRNRGAKLKSIKNYHLKQLYSSLVPISDAKYKDLMTLCKKNVIPHIHHRFYSDLPHKGSVSNTLEEPDENDLSE</sequence>
<dbReference type="KEGG" id="cvn:111117129"/>
<evidence type="ECO:0000313" key="3">
    <source>
        <dbReference type="RefSeq" id="XP_022311919.1"/>
    </source>
</evidence>
<dbReference type="AlphaFoldDB" id="A0A8B8C9W2"/>
<gene>
    <name evidence="3" type="primary">LOC111117129</name>
</gene>
<feature type="region of interest" description="Disordered" evidence="1">
    <location>
        <begin position="380"/>
        <end position="517"/>
    </location>
</feature>
<feature type="compositionally biased region" description="Polar residues" evidence="1">
    <location>
        <begin position="502"/>
        <end position="514"/>
    </location>
</feature>
<accession>A0A8B8C9W2</accession>
<dbReference type="GeneID" id="111117129"/>